<dbReference type="Pfam" id="PF01683">
    <property type="entry name" value="EB"/>
    <property type="match status" value="2"/>
</dbReference>
<dbReference type="InterPro" id="IPR006149">
    <property type="entry name" value="EB_dom"/>
</dbReference>
<feature type="domain" description="EB" evidence="1">
    <location>
        <begin position="2"/>
        <end position="45"/>
    </location>
</feature>
<feature type="domain" description="EB" evidence="1">
    <location>
        <begin position="54"/>
        <end position="105"/>
    </location>
</feature>
<dbReference type="PANTHER" id="PTHR37157:SF2">
    <property type="entry name" value="EB DOMAIN-CONTAINING PROTEIN-RELATED"/>
    <property type="match status" value="1"/>
</dbReference>
<evidence type="ECO:0000259" key="1">
    <source>
        <dbReference type="Pfam" id="PF01683"/>
    </source>
</evidence>
<dbReference type="PANTHER" id="PTHR37157">
    <property type="entry name" value="PRION-LIKE-(Q/N-RICH) DOMAIN-BEARING PROTEIN 25"/>
    <property type="match status" value="1"/>
</dbReference>
<name>A0A0M3JCZ8_ANISI</name>
<proteinExistence type="predicted"/>
<protein>
    <submittedName>
        <fullName evidence="2">EB domain-containing protein</fullName>
    </submittedName>
</protein>
<accession>A0A0M3JCZ8</accession>
<dbReference type="AlphaFoldDB" id="A0A0M3JCZ8"/>
<organism evidence="2">
    <name type="scientific">Anisakis simplex</name>
    <name type="common">Herring worm</name>
    <dbReference type="NCBI Taxonomy" id="6269"/>
    <lineage>
        <taxon>Eukaryota</taxon>
        <taxon>Metazoa</taxon>
        <taxon>Ecdysozoa</taxon>
        <taxon>Nematoda</taxon>
        <taxon>Chromadorea</taxon>
        <taxon>Rhabditida</taxon>
        <taxon>Spirurina</taxon>
        <taxon>Ascaridomorpha</taxon>
        <taxon>Ascaridoidea</taxon>
        <taxon>Anisakidae</taxon>
        <taxon>Anisakis</taxon>
        <taxon>Anisakis simplex complex</taxon>
    </lineage>
</organism>
<sequence length="135" mass="14844">LNGTCVERVIPGNSCMIEEQCLDESNCINSVCLCPFGTRKLNGHCVPVKASLHCKATQLEIDDECLDYSKPGGSCVVNQQCLSMSTCPKGTCECSYGYTNVKGYCLKLEIERTTDLCRSNEVTETHFSDRLITLS</sequence>
<dbReference type="WBParaSite" id="ASIM_0000548301-mRNA-1">
    <property type="protein sequence ID" value="ASIM_0000548301-mRNA-1"/>
    <property type="gene ID" value="ASIM_0000548301"/>
</dbReference>
<reference evidence="2" key="1">
    <citation type="submission" date="2017-02" db="UniProtKB">
        <authorList>
            <consortium name="WormBaseParasite"/>
        </authorList>
    </citation>
    <scope>IDENTIFICATION</scope>
</reference>
<evidence type="ECO:0000313" key="2">
    <source>
        <dbReference type="WBParaSite" id="ASIM_0000548301-mRNA-1"/>
    </source>
</evidence>